<dbReference type="AlphaFoldDB" id="A0A1I0BGU4"/>
<evidence type="ECO:0000313" key="3">
    <source>
        <dbReference type="EMBL" id="SET06099.1"/>
    </source>
</evidence>
<evidence type="ECO:0000259" key="2">
    <source>
        <dbReference type="PROSITE" id="PS50943"/>
    </source>
</evidence>
<dbReference type="InterPro" id="IPR010982">
    <property type="entry name" value="Lambda_DNA-bd_dom_sf"/>
</dbReference>
<dbReference type="PANTHER" id="PTHR46558">
    <property type="entry name" value="TRACRIPTIONAL REGULATORY PROTEIN-RELATED-RELATED"/>
    <property type="match status" value="1"/>
</dbReference>
<dbReference type="PROSITE" id="PS50943">
    <property type="entry name" value="HTH_CROC1"/>
    <property type="match status" value="1"/>
</dbReference>
<dbReference type="InterPro" id="IPR001387">
    <property type="entry name" value="Cro/C1-type_HTH"/>
</dbReference>
<dbReference type="GO" id="GO:0003677">
    <property type="term" value="F:DNA binding"/>
    <property type="evidence" value="ECO:0007669"/>
    <property type="project" value="UniProtKB-KW"/>
</dbReference>
<protein>
    <submittedName>
        <fullName evidence="3">Helix-turn-helix</fullName>
    </submittedName>
</protein>
<dbReference type="Gene3D" id="2.10.109.10">
    <property type="entry name" value="Umud Fragment, subunit A"/>
    <property type="match status" value="1"/>
</dbReference>
<dbReference type="SUPFAM" id="SSF51306">
    <property type="entry name" value="LexA/Signal peptidase"/>
    <property type="match status" value="1"/>
</dbReference>
<dbReference type="CDD" id="cd00093">
    <property type="entry name" value="HTH_XRE"/>
    <property type="match status" value="1"/>
</dbReference>
<dbReference type="EMBL" id="FOHS01000001">
    <property type="protein sequence ID" value="SET06099.1"/>
    <property type="molecule type" value="Genomic_DNA"/>
</dbReference>
<sequence>MSNVGKNIRKIRTVKKLSQAAFAELFGLARPSVGAYEEGRSEPKMETLMQIAQYFGLSVDLLLTKELTVNELYRFDIFQSQAAAAVGTPAAAEAAALADQRPQLTPYVPQARLLEYIVRHHDSAFIDALPPLTFPHQLGPATRAFELNGPDMAPTLRHQDVLLCCRVDKALPRLHSGRVYALLTQSRLLVRRLQEQLPGQLLRLRADNPDYPAQDFHLPEALEIWEVHGSFSTHLRRPALLEERVGLLEQQLAQLQIRLDENPPTGRN</sequence>
<dbReference type="Pfam" id="PF01381">
    <property type="entry name" value="HTH_3"/>
    <property type="match status" value="1"/>
</dbReference>
<dbReference type="InterPro" id="IPR015927">
    <property type="entry name" value="Peptidase_S24_S26A/B/C"/>
</dbReference>
<dbReference type="CDD" id="cd06529">
    <property type="entry name" value="S24_LexA-like"/>
    <property type="match status" value="1"/>
</dbReference>
<gene>
    <name evidence="3" type="ORF">SAMN04487998_1070</name>
</gene>
<evidence type="ECO:0000313" key="4">
    <source>
        <dbReference type="Proteomes" id="UP000198697"/>
    </source>
</evidence>
<dbReference type="Gene3D" id="1.10.260.40">
    <property type="entry name" value="lambda repressor-like DNA-binding domains"/>
    <property type="match status" value="1"/>
</dbReference>
<dbReference type="InterPro" id="IPR036286">
    <property type="entry name" value="LexA/Signal_pep-like_sf"/>
</dbReference>
<evidence type="ECO:0000256" key="1">
    <source>
        <dbReference type="ARBA" id="ARBA00023125"/>
    </source>
</evidence>
<dbReference type="Pfam" id="PF00717">
    <property type="entry name" value="Peptidase_S24"/>
    <property type="match status" value="1"/>
</dbReference>
<organism evidence="3 4">
    <name type="scientific">Hymenobacter actinosclerus</name>
    <dbReference type="NCBI Taxonomy" id="82805"/>
    <lineage>
        <taxon>Bacteria</taxon>
        <taxon>Pseudomonadati</taxon>
        <taxon>Bacteroidota</taxon>
        <taxon>Cytophagia</taxon>
        <taxon>Cytophagales</taxon>
        <taxon>Hymenobacteraceae</taxon>
        <taxon>Hymenobacter</taxon>
    </lineage>
</organism>
<proteinExistence type="predicted"/>
<dbReference type="SUPFAM" id="SSF47413">
    <property type="entry name" value="lambda repressor-like DNA-binding domains"/>
    <property type="match status" value="1"/>
</dbReference>
<name>A0A1I0BGU4_9BACT</name>
<dbReference type="Proteomes" id="UP000198697">
    <property type="component" value="Unassembled WGS sequence"/>
</dbReference>
<keyword evidence="1" id="KW-0238">DNA-binding</keyword>
<dbReference type="SMART" id="SM00530">
    <property type="entry name" value="HTH_XRE"/>
    <property type="match status" value="1"/>
</dbReference>
<dbReference type="InterPro" id="IPR039418">
    <property type="entry name" value="LexA-like"/>
</dbReference>
<keyword evidence="4" id="KW-1185">Reference proteome</keyword>
<dbReference type="STRING" id="82805.SAMN04487998_1070"/>
<accession>A0A1I0BGU4</accession>
<reference evidence="4" key="1">
    <citation type="submission" date="2016-10" db="EMBL/GenBank/DDBJ databases">
        <authorList>
            <person name="Varghese N."/>
            <person name="Submissions S."/>
        </authorList>
    </citation>
    <scope>NUCLEOTIDE SEQUENCE [LARGE SCALE GENOMIC DNA]</scope>
    <source>
        <strain evidence="4">DSM 15310</strain>
    </source>
</reference>
<dbReference type="PANTHER" id="PTHR46558:SF11">
    <property type="entry name" value="HTH-TYPE TRANSCRIPTIONAL REGULATOR XRE"/>
    <property type="match status" value="1"/>
</dbReference>
<dbReference type="RefSeq" id="WP_218144592.1">
    <property type="nucleotide sequence ID" value="NZ_FOHS01000001.1"/>
</dbReference>
<feature type="domain" description="HTH cro/C1-type" evidence="2">
    <location>
        <begin position="8"/>
        <end position="62"/>
    </location>
</feature>